<keyword evidence="2" id="KW-1185">Reference proteome</keyword>
<dbReference type="Gene3D" id="3.40.50.150">
    <property type="entry name" value="Vaccinia Virus protein VP39"/>
    <property type="match status" value="1"/>
</dbReference>
<protein>
    <submittedName>
        <fullName evidence="1">Uncharacterized protein</fullName>
    </submittedName>
</protein>
<dbReference type="Proteomes" id="UP000262172">
    <property type="component" value="Unassembled WGS sequence"/>
</dbReference>
<gene>
    <name evidence="1" type="ORF">DY023_11405</name>
</gene>
<comment type="caution">
    <text evidence="1">The sequence shown here is derived from an EMBL/GenBank/DDBJ whole genome shotgun (WGS) entry which is preliminary data.</text>
</comment>
<dbReference type="EMBL" id="QUAB01000043">
    <property type="protein sequence ID" value="REJ05170.1"/>
    <property type="molecule type" value="Genomic_DNA"/>
</dbReference>
<accession>A0A371NSM6</accession>
<dbReference type="InterPro" id="IPR029063">
    <property type="entry name" value="SAM-dependent_MTases_sf"/>
</dbReference>
<dbReference type="AlphaFoldDB" id="A0A371NSM6"/>
<name>A0A371NSM6_9MICO</name>
<reference evidence="1 2" key="1">
    <citation type="submission" date="2018-08" db="EMBL/GenBank/DDBJ databases">
        <title>Isolation, diversity and antifungal activity of Actinobacteria from cow dung.</title>
        <authorList>
            <person name="Ling L."/>
        </authorList>
    </citation>
    <scope>NUCLEOTIDE SEQUENCE [LARGE SCALE GENOMIC DNA]</scope>
    <source>
        <strain evidence="1 2">NEAU-LLE</strain>
    </source>
</reference>
<organism evidence="1 2">
    <name type="scientific">Microbacterium bovistercoris</name>
    <dbReference type="NCBI Taxonomy" id="2293570"/>
    <lineage>
        <taxon>Bacteria</taxon>
        <taxon>Bacillati</taxon>
        <taxon>Actinomycetota</taxon>
        <taxon>Actinomycetes</taxon>
        <taxon>Micrococcales</taxon>
        <taxon>Microbacteriaceae</taxon>
        <taxon>Microbacterium</taxon>
    </lineage>
</organism>
<evidence type="ECO:0000313" key="2">
    <source>
        <dbReference type="Proteomes" id="UP000262172"/>
    </source>
</evidence>
<dbReference type="RefSeq" id="WP_116242453.1">
    <property type="nucleotide sequence ID" value="NZ_QUAB01000043.1"/>
</dbReference>
<sequence length="446" mass="48742">MVSATEPISVHVVPDDAHHPTRPPTSKHYSRAYAALVRRYMGEPVDISFRELVGPLPASEYTHGLYPYPARLLRHIPRFLLSTEAVVADVDAVFDPFVGSGTVLLEAQLRGFTSIGVEQNPVAALVSRVKVAQGAYEHAADVLEGALVAAKRSRRPVDPSPLLRRWYSEGAMSALGRLAAVAAERDEQDRDLVQLCLALTARRMATTDPRIPVPVKSARNATASSTDVWSQWSQESASIVAKLGTLPPRRPVADVRAGDARDLTLWPSAEQASRTLLLTSPPYGAAQKYVRSTSLEAAWLGHAPKGRTVHLEHNSIGREHLSPQDLELSVSSVSSSRLRQALTSIAERDARRGAIYVAYFADMQRIFMNARSVGMRRIALVSGDNHVAGGALRTSQHLADIVQSLGYRRVVSLRDPIRGRSLLTSRKNGAPAPAEYIEIFEMTPHD</sequence>
<proteinExistence type="predicted"/>
<dbReference type="SUPFAM" id="SSF53335">
    <property type="entry name" value="S-adenosyl-L-methionine-dependent methyltransferases"/>
    <property type="match status" value="1"/>
</dbReference>
<evidence type="ECO:0000313" key="1">
    <source>
        <dbReference type="EMBL" id="REJ05170.1"/>
    </source>
</evidence>
<dbReference type="OrthoDB" id="8901552at2"/>